<dbReference type="InterPro" id="IPR020904">
    <property type="entry name" value="Sc_DH/Rdtase_CS"/>
</dbReference>
<keyword evidence="2 3" id="KW-0560">Oxidoreductase</keyword>
<gene>
    <name evidence="3" type="ORF">FVF58_33615</name>
</gene>
<dbReference type="InterPro" id="IPR036291">
    <property type="entry name" value="NAD(P)-bd_dom_sf"/>
</dbReference>
<dbReference type="PRINTS" id="PR00081">
    <property type="entry name" value="GDHRDH"/>
</dbReference>
<comment type="similarity">
    <text evidence="1">Belongs to the short-chain dehydrogenases/reductases (SDR) family.</text>
</comment>
<name>A0A5B0GKR3_9BURK</name>
<dbReference type="EMBL" id="VTUZ01000030">
    <property type="protein sequence ID" value="KAA1004073.1"/>
    <property type="molecule type" value="Genomic_DNA"/>
</dbReference>
<dbReference type="Gene3D" id="3.40.50.720">
    <property type="entry name" value="NAD(P)-binding Rossmann-like Domain"/>
    <property type="match status" value="1"/>
</dbReference>
<dbReference type="RefSeq" id="WP_149674054.1">
    <property type="nucleotide sequence ID" value="NZ_VTUZ01000030.1"/>
</dbReference>
<proteinExistence type="inferred from homology"/>
<dbReference type="AlphaFoldDB" id="A0A5B0GKR3"/>
<dbReference type="Proteomes" id="UP000325273">
    <property type="component" value="Unassembled WGS sequence"/>
</dbReference>
<dbReference type="SUPFAM" id="SSF51735">
    <property type="entry name" value="NAD(P)-binding Rossmann-fold domains"/>
    <property type="match status" value="1"/>
</dbReference>
<organism evidence="3 4">
    <name type="scientific">Paraburkholderia panacisoli</name>
    <dbReference type="NCBI Taxonomy" id="2603818"/>
    <lineage>
        <taxon>Bacteria</taxon>
        <taxon>Pseudomonadati</taxon>
        <taxon>Pseudomonadota</taxon>
        <taxon>Betaproteobacteria</taxon>
        <taxon>Burkholderiales</taxon>
        <taxon>Burkholderiaceae</taxon>
        <taxon>Paraburkholderia</taxon>
    </lineage>
</organism>
<dbReference type="InterPro" id="IPR002347">
    <property type="entry name" value="SDR_fam"/>
</dbReference>
<dbReference type="NCBIfam" id="NF005559">
    <property type="entry name" value="PRK07231.1"/>
    <property type="match status" value="1"/>
</dbReference>
<accession>A0A5B0GKR3</accession>
<dbReference type="PANTHER" id="PTHR24321">
    <property type="entry name" value="DEHYDROGENASES, SHORT CHAIN"/>
    <property type="match status" value="1"/>
</dbReference>
<evidence type="ECO:0000256" key="2">
    <source>
        <dbReference type="ARBA" id="ARBA00023002"/>
    </source>
</evidence>
<evidence type="ECO:0000313" key="4">
    <source>
        <dbReference type="Proteomes" id="UP000325273"/>
    </source>
</evidence>
<sequence>MNHPVVLVTSALTGIGRATALVFARDGARVVISGRDEAAGASFAAELRDCGAVAEFVYADVRLEDDMQTLVDAAIDRFGRLDVAVNSAGTEGHTGYVVEQTAQTYASVFDTNVLGTILAMKHELRVMLPQGSGSVINISSTLGSRGAVGASMYAASKHAVEGLTKAAALEAAARGVRVNAIAPGPIETGLLDRFAGSAERKEALIGGIPLRRVGLPQEVADTARFLSSPGAAFIVGQIIGVDGGKTAM</sequence>
<dbReference type="PRINTS" id="PR00080">
    <property type="entry name" value="SDRFAMILY"/>
</dbReference>
<keyword evidence="4" id="KW-1185">Reference proteome</keyword>
<evidence type="ECO:0000313" key="3">
    <source>
        <dbReference type="EMBL" id="KAA1004073.1"/>
    </source>
</evidence>
<dbReference type="Pfam" id="PF13561">
    <property type="entry name" value="adh_short_C2"/>
    <property type="match status" value="1"/>
</dbReference>
<dbReference type="CDD" id="cd05233">
    <property type="entry name" value="SDR_c"/>
    <property type="match status" value="1"/>
</dbReference>
<evidence type="ECO:0000256" key="1">
    <source>
        <dbReference type="ARBA" id="ARBA00006484"/>
    </source>
</evidence>
<dbReference type="GO" id="GO:0047936">
    <property type="term" value="F:glucose 1-dehydrogenase [NAD(P)+] activity"/>
    <property type="evidence" value="ECO:0007669"/>
    <property type="project" value="UniProtKB-EC"/>
</dbReference>
<dbReference type="EC" id="1.1.1.47" evidence="3"/>
<dbReference type="PANTHER" id="PTHR24321:SF8">
    <property type="entry name" value="ESTRADIOL 17-BETA-DEHYDROGENASE 8-RELATED"/>
    <property type="match status" value="1"/>
</dbReference>
<protein>
    <submittedName>
        <fullName evidence="3">Glucose 1-dehydrogenase</fullName>
        <ecNumber evidence="3">1.1.1.47</ecNumber>
    </submittedName>
</protein>
<reference evidence="3 4" key="1">
    <citation type="submission" date="2019-08" db="EMBL/GenBank/DDBJ databases">
        <title>Paraburkholderia sp. DCY113.</title>
        <authorList>
            <person name="Kang J."/>
        </authorList>
    </citation>
    <scope>NUCLEOTIDE SEQUENCE [LARGE SCALE GENOMIC DNA]</scope>
    <source>
        <strain evidence="3 4">DCY113</strain>
    </source>
</reference>
<dbReference type="PROSITE" id="PS00061">
    <property type="entry name" value="ADH_SHORT"/>
    <property type="match status" value="1"/>
</dbReference>
<comment type="caution">
    <text evidence="3">The sequence shown here is derived from an EMBL/GenBank/DDBJ whole genome shotgun (WGS) entry which is preliminary data.</text>
</comment>
<dbReference type="FunFam" id="3.40.50.720:FF:000084">
    <property type="entry name" value="Short-chain dehydrogenase reductase"/>
    <property type="match status" value="1"/>
</dbReference>